<name>A0A8S3H8U0_9BILA</name>
<sequence length="185" mass="20884">KHVIFGHVISGASVVATIESLLTDPNTNRPLKDVVISHCGQVEVVTKNAKSKKRKISTGDESDNENQEENDDDDDDGESSSISDKDVKKKKSKHNKKNKKKEKHRRRRESKRLATKTSENKNDDMENNVNDISERDTAGDVDEISEKKSSLRSGINDKDKTSNEDTSERLSRETNHNSELIVKRI</sequence>
<dbReference type="AlphaFoldDB" id="A0A8S3H8U0"/>
<dbReference type="Proteomes" id="UP000676336">
    <property type="component" value="Unassembled WGS sequence"/>
</dbReference>
<feature type="compositionally biased region" description="Basic and acidic residues" evidence="1">
    <location>
        <begin position="132"/>
        <end position="176"/>
    </location>
</feature>
<dbReference type="InterPro" id="IPR029000">
    <property type="entry name" value="Cyclophilin-like_dom_sf"/>
</dbReference>
<feature type="compositionally biased region" description="Acidic residues" evidence="1">
    <location>
        <begin position="60"/>
        <end position="78"/>
    </location>
</feature>
<dbReference type="SUPFAM" id="SSF50891">
    <property type="entry name" value="Cyclophilin-like"/>
    <property type="match status" value="1"/>
</dbReference>
<organism evidence="3 4">
    <name type="scientific">Rotaria magnacalcarata</name>
    <dbReference type="NCBI Taxonomy" id="392030"/>
    <lineage>
        <taxon>Eukaryota</taxon>
        <taxon>Metazoa</taxon>
        <taxon>Spiralia</taxon>
        <taxon>Gnathifera</taxon>
        <taxon>Rotifera</taxon>
        <taxon>Eurotatoria</taxon>
        <taxon>Bdelloidea</taxon>
        <taxon>Philodinida</taxon>
        <taxon>Philodinidae</taxon>
        <taxon>Rotaria</taxon>
    </lineage>
</organism>
<dbReference type="PROSITE" id="PS50072">
    <property type="entry name" value="CSA_PPIASE_2"/>
    <property type="match status" value="1"/>
</dbReference>
<evidence type="ECO:0000313" key="3">
    <source>
        <dbReference type="EMBL" id="CAF5175562.1"/>
    </source>
</evidence>
<evidence type="ECO:0000259" key="2">
    <source>
        <dbReference type="PROSITE" id="PS50072"/>
    </source>
</evidence>
<dbReference type="Gene3D" id="2.40.100.10">
    <property type="entry name" value="Cyclophilin-like"/>
    <property type="match status" value="1"/>
</dbReference>
<gene>
    <name evidence="3" type="ORF">SMN809_LOCUS67317</name>
</gene>
<dbReference type="EMBL" id="CAJOBI010315146">
    <property type="protein sequence ID" value="CAF5175562.1"/>
    <property type="molecule type" value="Genomic_DNA"/>
</dbReference>
<feature type="compositionally biased region" description="Basic residues" evidence="1">
    <location>
        <begin position="88"/>
        <end position="114"/>
    </location>
</feature>
<evidence type="ECO:0000256" key="1">
    <source>
        <dbReference type="SAM" id="MobiDB-lite"/>
    </source>
</evidence>
<dbReference type="GO" id="GO:0003755">
    <property type="term" value="F:peptidyl-prolyl cis-trans isomerase activity"/>
    <property type="evidence" value="ECO:0007669"/>
    <property type="project" value="InterPro"/>
</dbReference>
<accession>A0A8S3H8U0</accession>
<feature type="domain" description="PPIase cyclophilin-type" evidence="2">
    <location>
        <begin position="1"/>
        <end position="41"/>
    </location>
</feature>
<dbReference type="Pfam" id="PF00160">
    <property type="entry name" value="Pro_isomerase"/>
    <property type="match status" value="1"/>
</dbReference>
<feature type="non-terminal residue" evidence="3">
    <location>
        <position position="185"/>
    </location>
</feature>
<proteinExistence type="predicted"/>
<reference evidence="3" key="1">
    <citation type="submission" date="2021-02" db="EMBL/GenBank/DDBJ databases">
        <authorList>
            <person name="Nowell W R."/>
        </authorList>
    </citation>
    <scope>NUCLEOTIDE SEQUENCE</scope>
</reference>
<evidence type="ECO:0000313" key="4">
    <source>
        <dbReference type="Proteomes" id="UP000676336"/>
    </source>
</evidence>
<dbReference type="InterPro" id="IPR002130">
    <property type="entry name" value="Cyclophilin-type_PPIase_dom"/>
</dbReference>
<protein>
    <recommendedName>
        <fullName evidence="2">PPIase cyclophilin-type domain-containing protein</fullName>
    </recommendedName>
</protein>
<comment type="caution">
    <text evidence="3">The sequence shown here is derived from an EMBL/GenBank/DDBJ whole genome shotgun (WGS) entry which is preliminary data.</text>
</comment>
<feature type="region of interest" description="Disordered" evidence="1">
    <location>
        <begin position="46"/>
        <end position="185"/>
    </location>
</feature>